<comment type="caution">
    <text evidence="1">The sequence shown here is derived from an EMBL/GenBank/DDBJ whole genome shotgun (WGS) entry which is preliminary data.</text>
</comment>
<dbReference type="Proteomes" id="UP000027442">
    <property type="component" value="Unassembled WGS sequence"/>
</dbReference>
<protein>
    <recommendedName>
        <fullName evidence="3">DUF4836 domain-containing protein</fullName>
    </recommendedName>
</protein>
<dbReference type="eggNOG" id="ENOG50332SD">
    <property type="taxonomic scope" value="Bacteria"/>
</dbReference>
<dbReference type="RefSeq" id="WP_018966458.1">
    <property type="nucleotide sequence ID" value="NZ_KB899210.1"/>
</dbReference>
<dbReference type="InterPro" id="IPR032276">
    <property type="entry name" value="DUF4836"/>
</dbReference>
<dbReference type="AlphaFoldDB" id="A0A069QLU6"/>
<dbReference type="PROSITE" id="PS51257">
    <property type="entry name" value="PROKAR_LIPOPROTEIN"/>
    <property type="match status" value="1"/>
</dbReference>
<name>A0A069QLU6_HOYLO</name>
<evidence type="ECO:0008006" key="3">
    <source>
        <dbReference type="Google" id="ProtNLM"/>
    </source>
</evidence>
<proteinExistence type="predicted"/>
<gene>
    <name evidence="1" type="ORF">HMPREF1991_00195</name>
</gene>
<dbReference type="EMBL" id="JNGW01000012">
    <property type="protein sequence ID" value="KDR53828.1"/>
    <property type="molecule type" value="Genomic_DNA"/>
</dbReference>
<evidence type="ECO:0000313" key="2">
    <source>
        <dbReference type="Proteomes" id="UP000027442"/>
    </source>
</evidence>
<dbReference type="PATRIC" id="fig|1122985.7.peg.203"/>
<accession>A0A069QLU6</accession>
<sequence>MKNIIGALLLLFVLLVSCSKASYVQSIPKSSMAVMAIDVPKLGKNLKAENILKTFIGVDNNVTDYGIDLSSKLYIFEAADMNFGLCAKVDDASKLAAALDTLVLRGQAVAGKERKGCYFYTVNNVWAVGFNDDALLVMGPQPLAVQPDLQLRIAKLLTIDSKKEDRQSPLLASVDAIDAPMAFVARLDALPENIALPFTLGLPKRVNLSQVVLKAGLRFADNTLLMKGETFSYNETIDKALKRVAASYRPIGETFLKEASSPAALTLFANMEGNKLLGIVRDNIVLSTLLTGLNTAIDMDNIIRSIDGNIIISTSTSASGQANLSMKAQLKHTNWLMDVGYWKRSCPPGSTIYDAGPRAYVFDNGNFKYYFGLKTDSSFYCLPHPPSQQPILVTPSSQISSSVANEIRGKRLALVFNIDALAASRGIKTSGLTTLRSYLGGVNTIVYILE</sequence>
<keyword evidence="2" id="KW-1185">Reference proteome</keyword>
<dbReference type="Pfam" id="PF16120">
    <property type="entry name" value="DUF4836"/>
    <property type="match status" value="1"/>
</dbReference>
<organism evidence="1 2">
    <name type="scientific">Hoylesella loescheii DSM 19665 = JCM 12249 = ATCC 15930</name>
    <dbReference type="NCBI Taxonomy" id="1122985"/>
    <lineage>
        <taxon>Bacteria</taxon>
        <taxon>Pseudomonadati</taxon>
        <taxon>Bacteroidota</taxon>
        <taxon>Bacteroidia</taxon>
        <taxon>Bacteroidales</taxon>
        <taxon>Prevotellaceae</taxon>
        <taxon>Hoylesella</taxon>
    </lineage>
</organism>
<reference evidence="1 2" key="1">
    <citation type="submission" date="2013-08" db="EMBL/GenBank/DDBJ databases">
        <authorList>
            <person name="Weinstock G."/>
            <person name="Sodergren E."/>
            <person name="Wylie T."/>
            <person name="Fulton L."/>
            <person name="Fulton R."/>
            <person name="Fronick C."/>
            <person name="O'Laughlin M."/>
            <person name="Godfrey J."/>
            <person name="Miner T."/>
            <person name="Herter B."/>
            <person name="Appelbaum E."/>
            <person name="Cordes M."/>
            <person name="Lek S."/>
            <person name="Wollam A."/>
            <person name="Pepin K.H."/>
            <person name="Palsikar V.B."/>
            <person name="Mitreva M."/>
            <person name="Wilson R.K."/>
        </authorList>
    </citation>
    <scope>NUCLEOTIDE SEQUENCE [LARGE SCALE GENOMIC DNA]</scope>
    <source>
        <strain evidence="1 2">ATCC 15930</strain>
    </source>
</reference>
<evidence type="ECO:0000313" key="1">
    <source>
        <dbReference type="EMBL" id="KDR53828.1"/>
    </source>
</evidence>
<dbReference type="HOGENOM" id="CLU_601112_0_0_10"/>